<dbReference type="Proteomes" id="UP000705379">
    <property type="component" value="Unassembled WGS sequence"/>
</dbReference>
<organism evidence="2 3">
    <name type="scientific">Roseibium polysiphoniae</name>
    <dbReference type="NCBI Taxonomy" id="2571221"/>
    <lineage>
        <taxon>Bacteria</taxon>
        <taxon>Pseudomonadati</taxon>
        <taxon>Pseudomonadota</taxon>
        <taxon>Alphaproteobacteria</taxon>
        <taxon>Hyphomicrobiales</taxon>
        <taxon>Stappiaceae</taxon>
        <taxon>Roseibium</taxon>
    </lineage>
</organism>
<dbReference type="InterPro" id="IPR002539">
    <property type="entry name" value="MaoC-like_dom"/>
</dbReference>
<dbReference type="Pfam" id="PF01575">
    <property type="entry name" value="MaoC_dehydratas"/>
    <property type="match status" value="1"/>
</dbReference>
<comment type="caution">
    <text evidence="2">The sequence shown here is derived from an EMBL/GenBank/DDBJ whole genome shotgun (WGS) entry which is preliminary data.</text>
</comment>
<evidence type="ECO:0000313" key="2">
    <source>
        <dbReference type="EMBL" id="MBS8260546.1"/>
    </source>
</evidence>
<reference evidence="2" key="1">
    <citation type="submission" date="2018-08" db="EMBL/GenBank/DDBJ databases">
        <authorList>
            <person name="Jin W."/>
            <person name="Wang H."/>
            <person name="Yang Y."/>
            <person name="Li M."/>
            <person name="Liu J."/>
        </authorList>
    </citation>
    <scope>NUCLEOTIDE SEQUENCE</scope>
    <source>
        <strain evidence="2">AESS21</strain>
    </source>
</reference>
<reference evidence="2" key="2">
    <citation type="journal article" date="2021" name="Microorganisms">
        <title>Bacterial Dimethylsulfoniopropionate Biosynthesis in the East China Sea.</title>
        <authorList>
            <person name="Liu J."/>
            <person name="Zhang Y."/>
            <person name="Liu J."/>
            <person name="Zhong H."/>
            <person name="Williams B.T."/>
            <person name="Zheng Y."/>
            <person name="Curson A.R.J."/>
            <person name="Sun C."/>
            <person name="Sun H."/>
            <person name="Song D."/>
            <person name="Wagner Mackenzie B."/>
            <person name="Bermejo Martinez A."/>
            <person name="Todd J.D."/>
            <person name="Zhang X.H."/>
        </authorList>
    </citation>
    <scope>NUCLEOTIDE SEQUENCE</scope>
    <source>
        <strain evidence="2">AESS21</strain>
    </source>
</reference>
<evidence type="ECO:0000259" key="1">
    <source>
        <dbReference type="Pfam" id="PF01575"/>
    </source>
</evidence>
<dbReference type="AlphaFoldDB" id="A0A944CC16"/>
<dbReference type="InterPro" id="IPR052342">
    <property type="entry name" value="MCH/BMMD"/>
</dbReference>
<protein>
    <submittedName>
        <fullName evidence="2">Dehydratase</fullName>
    </submittedName>
</protein>
<dbReference type="InterPro" id="IPR029069">
    <property type="entry name" value="HotDog_dom_sf"/>
</dbReference>
<name>A0A944CC16_9HYPH</name>
<accession>A0A944CC16</accession>
<dbReference type="PANTHER" id="PTHR43664">
    <property type="entry name" value="MONOAMINE OXIDASE-RELATED"/>
    <property type="match status" value="1"/>
</dbReference>
<gene>
    <name evidence="2" type="ORF">DYI23_09980</name>
</gene>
<feature type="domain" description="MaoC-like" evidence="1">
    <location>
        <begin position="19"/>
        <end position="123"/>
    </location>
</feature>
<dbReference type="EMBL" id="QTKU01000002">
    <property type="protein sequence ID" value="MBS8260546.1"/>
    <property type="molecule type" value="Genomic_DNA"/>
</dbReference>
<dbReference type="CDD" id="cd03454">
    <property type="entry name" value="YdeM"/>
    <property type="match status" value="1"/>
</dbReference>
<sequence>MIRYFEDIAIGDEMELGSHTFGREEIIRFAQKYDPQPYHLSDAATAQTHFGKLCASGWQTAGIFMRLLVQKKQALEAEAKAQGEPVALTGPSPGLEDLKWIKPVFVGDTISYKRIVSGKTESRSRPGWGLIHGENHGINQNGEPVFFFKSNVFQQRCDRG</sequence>
<dbReference type="SUPFAM" id="SSF54637">
    <property type="entry name" value="Thioesterase/thiol ester dehydrase-isomerase"/>
    <property type="match status" value="1"/>
</dbReference>
<proteinExistence type="predicted"/>
<dbReference type="RefSeq" id="WP_213216063.1">
    <property type="nucleotide sequence ID" value="NZ_QTKU01000002.1"/>
</dbReference>
<evidence type="ECO:0000313" key="3">
    <source>
        <dbReference type="Proteomes" id="UP000705379"/>
    </source>
</evidence>
<dbReference type="Gene3D" id="3.10.129.10">
    <property type="entry name" value="Hotdog Thioesterase"/>
    <property type="match status" value="1"/>
</dbReference>
<dbReference type="PANTHER" id="PTHR43664:SF1">
    <property type="entry name" value="BETA-METHYLMALYL-COA DEHYDRATASE"/>
    <property type="match status" value="1"/>
</dbReference>